<dbReference type="AlphaFoldDB" id="D4ASU0"/>
<accession>D4ASU0</accession>
<organism evidence="2 3">
    <name type="scientific">Arthroderma benhamiae (strain ATCC MYA-4681 / CBS 112371)</name>
    <name type="common">Trichophyton mentagrophytes</name>
    <dbReference type="NCBI Taxonomy" id="663331"/>
    <lineage>
        <taxon>Eukaryota</taxon>
        <taxon>Fungi</taxon>
        <taxon>Dikarya</taxon>
        <taxon>Ascomycota</taxon>
        <taxon>Pezizomycotina</taxon>
        <taxon>Eurotiomycetes</taxon>
        <taxon>Eurotiomycetidae</taxon>
        <taxon>Onygenales</taxon>
        <taxon>Arthrodermataceae</taxon>
        <taxon>Trichophyton</taxon>
    </lineage>
</organism>
<evidence type="ECO:0000313" key="3">
    <source>
        <dbReference type="Proteomes" id="UP000008866"/>
    </source>
</evidence>
<comment type="caution">
    <text evidence="2">The sequence shown here is derived from an EMBL/GenBank/DDBJ whole genome shotgun (WGS) entry which is preliminary data.</text>
</comment>
<sequence>MSRGGRTARGRQQQQQQQQVLKTQLTVVFKACGLRRRTGSGYDRALSPGSASSGRLVVLQEKRGADGVKLLARRITLEDTDRMDITGTLLDALPQPTSTASTTTRLDFTLHLLPQQTIGDPTRLAACLISIAAANGIGGYPRAHNHEWRRVFALVHLLFILTPGTAVHWMDH</sequence>
<gene>
    <name evidence="2" type="ORF">ARB_07305</name>
</gene>
<keyword evidence="1" id="KW-0812">Transmembrane</keyword>
<dbReference type="EMBL" id="ABSU01000008">
    <property type="protein sequence ID" value="EFE33840.1"/>
    <property type="molecule type" value="Genomic_DNA"/>
</dbReference>
<proteinExistence type="predicted"/>
<dbReference type="RefSeq" id="XP_003014743.1">
    <property type="nucleotide sequence ID" value="XM_003014697.1"/>
</dbReference>
<keyword evidence="1" id="KW-0472">Membrane</keyword>
<evidence type="ECO:0000256" key="1">
    <source>
        <dbReference type="SAM" id="Phobius"/>
    </source>
</evidence>
<protein>
    <submittedName>
        <fullName evidence="2">Uncharacterized protein</fullName>
    </submittedName>
</protein>
<dbReference type="HOGENOM" id="CLU_1554870_0_0_1"/>
<reference evidence="3" key="1">
    <citation type="journal article" date="2011" name="Genome Biol.">
        <title>Comparative and functional genomics provide insights into the pathogenicity of dermatophytic fungi.</title>
        <authorList>
            <person name="Burmester A."/>
            <person name="Shelest E."/>
            <person name="Gloeckner G."/>
            <person name="Heddergott C."/>
            <person name="Schindler S."/>
            <person name="Staib P."/>
            <person name="Heidel A."/>
            <person name="Felder M."/>
            <person name="Petzold A."/>
            <person name="Szafranski K."/>
            <person name="Feuermann M."/>
            <person name="Pedruzzi I."/>
            <person name="Priebe S."/>
            <person name="Groth M."/>
            <person name="Winkler R."/>
            <person name="Li W."/>
            <person name="Kniemeyer O."/>
            <person name="Schroeckh V."/>
            <person name="Hertweck C."/>
            <person name="Hube B."/>
            <person name="White T.C."/>
            <person name="Platzer M."/>
            <person name="Guthke R."/>
            <person name="Heitman J."/>
            <person name="Woestemeyer J."/>
            <person name="Zipfel P.F."/>
            <person name="Monod M."/>
            <person name="Brakhage A.A."/>
        </authorList>
    </citation>
    <scope>NUCLEOTIDE SEQUENCE [LARGE SCALE GENOMIC DNA]</scope>
    <source>
        <strain evidence="3">ATCC MYA-4681 / CBS 112371</strain>
    </source>
</reference>
<dbReference type="GeneID" id="9520280"/>
<keyword evidence="1" id="KW-1133">Transmembrane helix</keyword>
<keyword evidence="3" id="KW-1185">Reference proteome</keyword>
<evidence type="ECO:0000313" key="2">
    <source>
        <dbReference type="EMBL" id="EFE33840.1"/>
    </source>
</evidence>
<dbReference type="Proteomes" id="UP000008866">
    <property type="component" value="Unassembled WGS sequence"/>
</dbReference>
<name>D4ASU0_ARTBC</name>
<feature type="transmembrane region" description="Helical" evidence="1">
    <location>
        <begin position="151"/>
        <end position="170"/>
    </location>
</feature>
<dbReference type="KEGG" id="abe:ARB_07305"/>